<keyword evidence="3" id="KW-1185">Reference proteome</keyword>
<sequence length="181" mass="20233">MKRKFSFGLPPLKFGPSKSDTEALKGALASQNVPPSPSPVIVDRRPLSPQTELELRQSCATVLQDFKPSSQLYEEQLLAQKAKPLDYEAIKSSARAMGSDHTGRKGSRFNPTDLPEVFHTPEGREDNPYAYKPKTALEDLFPEQDSTHELIKANMSRRMEQPKTIPAQPPPTARTMSKDDR</sequence>
<comment type="caution">
    <text evidence="2">The sequence shown here is derived from an EMBL/GenBank/DDBJ whole genome shotgun (WGS) entry which is preliminary data.</text>
</comment>
<accession>A0ABR0M4W7</accession>
<proteinExistence type="predicted"/>
<gene>
    <name evidence="2" type="ORF">LTR16_006471</name>
</gene>
<protein>
    <submittedName>
        <fullName evidence="2">Uncharacterized protein</fullName>
    </submittedName>
</protein>
<reference evidence="2 3" key="1">
    <citation type="submission" date="2023-08" db="EMBL/GenBank/DDBJ databases">
        <title>Black Yeasts Isolated from many extreme environments.</title>
        <authorList>
            <person name="Coleine C."/>
            <person name="Stajich J.E."/>
            <person name="Selbmann L."/>
        </authorList>
    </citation>
    <scope>NUCLEOTIDE SEQUENCE [LARGE SCALE GENOMIC DNA]</scope>
    <source>
        <strain evidence="2 3">CCFEE 536</strain>
    </source>
</reference>
<name>A0ABR0M4W7_9PEZI</name>
<feature type="region of interest" description="Disordered" evidence="1">
    <location>
        <begin position="94"/>
        <end position="181"/>
    </location>
</feature>
<organism evidence="2 3">
    <name type="scientific">Cryomyces antarcticus</name>
    <dbReference type="NCBI Taxonomy" id="329879"/>
    <lineage>
        <taxon>Eukaryota</taxon>
        <taxon>Fungi</taxon>
        <taxon>Dikarya</taxon>
        <taxon>Ascomycota</taxon>
        <taxon>Pezizomycotina</taxon>
        <taxon>Dothideomycetes</taxon>
        <taxon>Dothideomycetes incertae sedis</taxon>
        <taxon>Cryomyces</taxon>
    </lineage>
</organism>
<evidence type="ECO:0000256" key="1">
    <source>
        <dbReference type="SAM" id="MobiDB-lite"/>
    </source>
</evidence>
<dbReference type="EMBL" id="JAVRRA010001216">
    <property type="protein sequence ID" value="KAK5281132.1"/>
    <property type="molecule type" value="Genomic_DNA"/>
</dbReference>
<feature type="non-terminal residue" evidence="2">
    <location>
        <position position="181"/>
    </location>
</feature>
<evidence type="ECO:0000313" key="2">
    <source>
        <dbReference type="EMBL" id="KAK5281132.1"/>
    </source>
</evidence>
<feature type="compositionally biased region" description="Basic and acidic residues" evidence="1">
    <location>
        <begin position="145"/>
        <end position="161"/>
    </location>
</feature>
<dbReference type="Proteomes" id="UP001357485">
    <property type="component" value="Unassembled WGS sequence"/>
</dbReference>
<feature type="region of interest" description="Disordered" evidence="1">
    <location>
        <begin position="16"/>
        <end position="41"/>
    </location>
</feature>
<evidence type="ECO:0000313" key="3">
    <source>
        <dbReference type="Proteomes" id="UP001357485"/>
    </source>
</evidence>